<dbReference type="RefSeq" id="WP_155353315.1">
    <property type="nucleotide sequence ID" value="NZ_BAAAHL010000041.1"/>
</dbReference>
<accession>A0A5M3WF61</accession>
<sequence length="335" mass="37991">MPDYAFYTDRTGRSVARISEAITPLAWRGLVILIQQRLDGGSLARAFPEYGCMDDRGRNTITGTDRENFLAALEAHIPQLTEPPPAPEDEWGDPPRARSPLDRDTTPGTFAALDLIDFVAMHIDQPSSSSHHAWGGDHIHYYFSADGYDPFFESQLTPGQQRLQDEIEQLFRRTGIAFTLGDDMRVHRLGPPEARALISDFRPNTGDSQLDDLLNGAFTRFLSRVPTDRQDAIEKLWDAFERLKTLELGDRKQKLNSIAQLLDRAAPEPFRGELDNEFKTLTDIGNQFRIRHHEHGSHDLPNDAARDYLFIRCASLIAHVLRQTGRMTDAEMPQR</sequence>
<dbReference type="OrthoDB" id="5106738at2"/>
<comment type="caution">
    <text evidence="2">The sequence shown here is derived from an EMBL/GenBank/DDBJ whole genome shotgun (WGS) entry which is preliminary data.</text>
</comment>
<feature type="compositionally biased region" description="Basic and acidic residues" evidence="1">
    <location>
        <begin position="93"/>
        <end position="104"/>
    </location>
</feature>
<dbReference type="EMBL" id="BLAE01000007">
    <property type="protein sequence ID" value="GES07614.1"/>
    <property type="molecule type" value="Genomic_DNA"/>
</dbReference>
<gene>
    <name evidence="2" type="ORF">Amac_012090</name>
</gene>
<evidence type="ECO:0000256" key="1">
    <source>
        <dbReference type="SAM" id="MobiDB-lite"/>
    </source>
</evidence>
<keyword evidence="3" id="KW-1185">Reference proteome</keyword>
<evidence type="ECO:0000313" key="3">
    <source>
        <dbReference type="Proteomes" id="UP000331127"/>
    </source>
</evidence>
<dbReference type="AlphaFoldDB" id="A0A5M3WF61"/>
<dbReference type="Proteomes" id="UP000331127">
    <property type="component" value="Unassembled WGS sequence"/>
</dbReference>
<protein>
    <submittedName>
        <fullName evidence="2">Uncharacterized protein</fullName>
    </submittedName>
</protein>
<feature type="region of interest" description="Disordered" evidence="1">
    <location>
        <begin position="79"/>
        <end position="104"/>
    </location>
</feature>
<name>A0A5M3WF61_9ACTN</name>
<organism evidence="2 3">
    <name type="scientific">Acrocarpospora macrocephala</name>
    <dbReference type="NCBI Taxonomy" id="150177"/>
    <lineage>
        <taxon>Bacteria</taxon>
        <taxon>Bacillati</taxon>
        <taxon>Actinomycetota</taxon>
        <taxon>Actinomycetes</taxon>
        <taxon>Streptosporangiales</taxon>
        <taxon>Streptosporangiaceae</taxon>
        <taxon>Acrocarpospora</taxon>
    </lineage>
</organism>
<evidence type="ECO:0000313" key="2">
    <source>
        <dbReference type="EMBL" id="GES07614.1"/>
    </source>
</evidence>
<proteinExistence type="predicted"/>
<reference evidence="2 3" key="1">
    <citation type="submission" date="2019-10" db="EMBL/GenBank/DDBJ databases">
        <title>Whole genome shotgun sequence of Acrocarpospora macrocephala NBRC 16266.</title>
        <authorList>
            <person name="Ichikawa N."/>
            <person name="Kimura A."/>
            <person name="Kitahashi Y."/>
            <person name="Komaki H."/>
            <person name="Oguchi A."/>
        </authorList>
    </citation>
    <scope>NUCLEOTIDE SEQUENCE [LARGE SCALE GENOMIC DNA]</scope>
    <source>
        <strain evidence="2 3">NBRC 16266</strain>
    </source>
</reference>